<accession>A0A8H5WIJ4</accession>
<name>A0A8H5WIJ4_FUSHE</name>
<comment type="caution">
    <text evidence="1">The sequence shown here is derived from an EMBL/GenBank/DDBJ whole genome shotgun (WGS) entry which is preliminary data.</text>
</comment>
<dbReference type="Gene3D" id="3.40.50.720">
    <property type="entry name" value="NAD(P)-binding Rossmann-like Domain"/>
    <property type="match status" value="1"/>
</dbReference>
<evidence type="ECO:0000313" key="1">
    <source>
        <dbReference type="EMBL" id="KAF5661306.1"/>
    </source>
</evidence>
<gene>
    <name evidence="1" type="ORF">FHETE_8540</name>
</gene>
<dbReference type="OrthoDB" id="419598at2759"/>
<sequence>MHILLLSTSDRRGSLILQSALSRNYTVTILTPQTSHAFYHASVTFTTGSPTAQHDLEAALQTPTSPEAIVLAFDQVDVLEMATRALLSAVKSVHRGTHETVKAPCSDTTLPLRLVFSCCDAAHIGLDDYNRIDAIVRESGLPFVAAQWPRLPQESIETIRASPGDGRGAAWLAAVKREPFHVAQETRSSRKTWSDKAS</sequence>
<protein>
    <submittedName>
        <fullName evidence="1">Uncharacterized protein</fullName>
    </submittedName>
</protein>
<reference evidence="1 2" key="1">
    <citation type="submission" date="2020-05" db="EMBL/GenBank/DDBJ databases">
        <title>Identification and distribution of gene clusters putatively required for synthesis of sphingolipid metabolism inhibitors in phylogenetically diverse species of the filamentous fungus Fusarium.</title>
        <authorList>
            <person name="Kim H.-S."/>
            <person name="Busman M."/>
            <person name="Brown D.W."/>
            <person name="Divon H."/>
            <person name="Uhlig S."/>
            <person name="Proctor R.H."/>
        </authorList>
    </citation>
    <scope>NUCLEOTIDE SEQUENCE [LARGE SCALE GENOMIC DNA]</scope>
    <source>
        <strain evidence="1 2">NRRL 20693</strain>
    </source>
</reference>
<dbReference type="Proteomes" id="UP000567885">
    <property type="component" value="Unassembled WGS sequence"/>
</dbReference>
<keyword evidence="2" id="KW-1185">Reference proteome</keyword>
<proteinExistence type="predicted"/>
<dbReference type="AlphaFoldDB" id="A0A8H5WIJ4"/>
<evidence type="ECO:0000313" key="2">
    <source>
        <dbReference type="Proteomes" id="UP000567885"/>
    </source>
</evidence>
<organism evidence="1 2">
    <name type="scientific">Fusarium heterosporum</name>
    <dbReference type="NCBI Taxonomy" id="42747"/>
    <lineage>
        <taxon>Eukaryota</taxon>
        <taxon>Fungi</taxon>
        <taxon>Dikarya</taxon>
        <taxon>Ascomycota</taxon>
        <taxon>Pezizomycotina</taxon>
        <taxon>Sordariomycetes</taxon>
        <taxon>Hypocreomycetidae</taxon>
        <taxon>Hypocreales</taxon>
        <taxon>Nectriaceae</taxon>
        <taxon>Fusarium</taxon>
        <taxon>Fusarium heterosporum species complex</taxon>
    </lineage>
</organism>
<dbReference type="EMBL" id="JAAGWQ010000181">
    <property type="protein sequence ID" value="KAF5661306.1"/>
    <property type="molecule type" value="Genomic_DNA"/>
</dbReference>